<evidence type="ECO:0000256" key="2">
    <source>
        <dbReference type="ARBA" id="ARBA00007703"/>
    </source>
</evidence>
<dbReference type="EMBL" id="LDOT01000012">
    <property type="protein sequence ID" value="KLV05896.1"/>
    <property type="molecule type" value="Genomic_DNA"/>
</dbReference>
<name>A0A0J1H2A5_9GAMM</name>
<proteinExistence type="inferred from homology"/>
<evidence type="ECO:0000256" key="3">
    <source>
        <dbReference type="ARBA" id="ARBA00022795"/>
    </source>
</evidence>
<comment type="similarity">
    <text evidence="2">Belongs to the FlgN family.</text>
</comment>
<dbReference type="Gene3D" id="1.20.58.300">
    <property type="entry name" value="FlgN-like"/>
    <property type="match status" value="1"/>
</dbReference>
<dbReference type="InterPro" id="IPR036679">
    <property type="entry name" value="FlgN-like_sf"/>
</dbReference>
<dbReference type="SUPFAM" id="SSF140566">
    <property type="entry name" value="FlgN-like"/>
    <property type="match status" value="1"/>
</dbReference>
<evidence type="ECO:0000313" key="4">
    <source>
        <dbReference type="EMBL" id="KLV05896.1"/>
    </source>
</evidence>
<organism evidence="4 5">
    <name type="scientific">Photobacterium aquae</name>
    <dbReference type="NCBI Taxonomy" id="1195763"/>
    <lineage>
        <taxon>Bacteria</taxon>
        <taxon>Pseudomonadati</taxon>
        <taxon>Pseudomonadota</taxon>
        <taxon>Gammaproteobacteria</taxon>
        <taxon>Vibrionales</taxon>
        <taxon>Vibrionaceae</taxon>
        <taxon>Photobacterium</taxon>
    </lineage>
</organism>
<dbReference type="STRING" id="1195763.ABT56_10225"/>
<keyword evidence="3" id="KW-1005">Bacterial flagellum biogenesis</keyword>
<comment type="caution">
    <text evidence="4">The sequence shown here is derived from an EMBL/GenBank/DDBJ whole genome shotgun (WGS) entry which is preliminary data.</text>
</comment>
<dbReference type="PATRIC" id="fig|1195763.3.peg.2144"/>
<dbReference type="GO" id="GO:0044780">
    <property type="term" value="P:bacterial-type flagellum assembly"/>
    <property type="evidence" value="ECO:0007669"/>
    <property type="project" value="InterPro"/>
</dbReference>
<dbReference type="RefSeq" id="WP_047878759.1">
    <property type="nucleotide sequence ID" value="NZ_LDOT01000012.1"/>
</dbReference>
<dbReference type="InterPro" id="IPR007809">
    <property type="entry name" value="FlgN-like"/>
</dbReference>
<keyword evidence="5" id="KW-1185">Reference proteome</keyword>
<dbReference type="AlphaFoldDB" id="A0A0J1H2A5"/>
<sequence>MTSSLQSLLEQQQDNLASLLTLLNDEQRAIVNRQSEDITSLARQKIALLDKIKLVDHQVANHVDTAEITSNEALRAQVKSIRENLAECHIINNLNGDALLRAQRSFHMLNNLIQQSRGKNQMTYNSEGIAQNVRSFGTNLKA</sequence>
<dbReference type="OrthoDB" id="5900563at2"/>
<evidence type="ECO:0000256" key="1">
    <source>
        <dbReference type="ARBA" id="ARBA00002397"/>
    </source>
</evidence>
<comment type="function">
    <text evidence="1">Required for the efficient initiation of filament assembly.</text>
</comment>
<accession>A0A0J1H2A5</accession>
<evidence type="ECO:0000313" key="5">
    <source>
        <dbReference type="Proteomes" id="UP000036097"/>
    </source>
</evidence>
<reference evidence="4 5" key="1">
    <citation type="submission" date="2015-05" db="EMBL/GenBank/DDBJ databases">
        <title>Photobacterium galathea sp. nov.</title>
        <authorList>
            <person name="Machado H."/>
            <person name="Gram L."/>
        </authorList>
    </citation>
    <scope>NUCLEOTIDE SEQUENCE [LARGE SCALE GENOMIC DNA]</scope>
    <source>
        <strain evidence="4 5">CGMCC 1.12159</strain>
    </source>
</reference>
<gene>
    <name evidence="4" type="ORF">ABT56_10225</name>
</gene>
<dbReference type="Pfam" id="PF05130">
    <property type="entry name" value="FlgN"/>
    <property type="match status" value="1"/>
</dbReference>
<dbReference type="Proteomes" id="UP000036097">
    <property type="component" value="Unassembled WGS sequence"/>
</dbReference>
<protein>
    <submittedName>
        <fullName evidence="4">Molecular chaperone</fullName>
    </submittedName>
</protein>